<dbReference type="PATRIC" id="fig|39777.7.peg.1330"/>
<name>A0A133S3S8_9FIRM</name>
<sequence length="63" mass="7668">MTNNKGGNTMFYRLFNELLADINYTKDDVMLMYHRINKGTDEPSKTQRFQRIFNYLYTTLKYE</sequence>
<dbReference type="AlphaFoldDB" id="A0A133S3S8"/>
<protein>
    <submittedName>
        <fullName evidence="1">Uncharacterized protein</fullName>
    </submittedName>
</protein>
<comment type="caution">
    <text evidence="1">The sequence shown here is derived from an EMBL/GenBank/DDBJ whole genome shotgun (WGS) entry which is preliminary data.</text>
</comment>
<evidence type="ECO:0000313" key="2">
    <source>
        <dbReference type="Proteomes" id="UP000070226"/>
    </source>
</evidence>
<dbReference type="EMBL" id="LRQT01000070">
    <property type="protein sequence ID" value="KXA63272.1"/>
    <property type="molecule type" value="Genomic_DNA"/>
</dbReference>
<dbReference type="Proteomes" id="UP000070226">
    <property type="component" value="Unassembled WGS sequence"/>
</dbReference>
<evidence type="ECO:0000313" key="1">
    <source>
        <dbReference type="EMBL" id="KXA63272.1"/>
    </source>
</evidence>
<organism evidence="1">
    <name type="scientific">Veillonella atypica</name>
    <dbReference type="NCBI Taxonomy" id="39777"/>
    <lineage>
        <taxon>Bacteria</taxon>
        <taxon>Bacillati</taxon>
        <taxon>Bacillota</taxon>
        <taxon>Negativicutes</taxon>
        <taxon>Veillonellales</taxon>
        <taxon>Veillonellaceae</taxon>
        <taxon>Veillonella</taxon>
    </lineage>
</organism>
<proteinExistence type="predicted"/>
<accession>A0A133S3S8</accession>
<gene>
    <name evidence="1" type="ORF">HMPREF3233_01365</name>
</gene>
<reference evidence="1 2" key="1">
    <citation type="submission" date="2016-01" db="EMBL/GenBank/DDBJ databases">
        <authorList>
            <person name="Oliw E.H."/>
        </authorList>
    </citation>
    <scope>NUCLEOTIDE SEQUENCE [LARGE SCALE GENOMIC DNA]</scope>
    <source>
        <strain evidence="1 2">CMW7756B</strain>
    </source>
</reference>